<dbReference type="InterPro" id="IPR029149">
    <property type="entry name" value="Creatin/AminoP/Spt16_N"/>
</dbReference>
<dbReference type="Pfam" id="PF01321">
    <property type="entry name" value="Creatinase_N"/>
    <property type="match status" value="1"/>
</dbReference>
<dbReference type="PANTHER" id="PTHR46112">
    <property type="entry name" value="AMINOPEPTIDASE"/>
    <property type="match status" value="1"/>
</dbReference>
<keyword evidence="1 3" id="KW-0479">Metal-binding</keyword>
<feature type="domain" description="Creatinase N-terminal" evidence="5">
    <location>
        <begin position="6"/>
        <end position="150"/>
    </location>
</feature>
<dbReference type="STRING" id="2309.CF15_00250"/>
<dbReference type="InterPro" id="IPR001131">
    <property type="entry name" value="Peptidase_M24B_aminopep-P_CS"/>
</dbReference>
<gene>
    <name evidence="6" type="ORF">CF15_00250</name>
</gene>
<evidence type="ECO:0000259" key="5">
    <source>
        <dbReference type="Pfam" id="PF01321"/>
    </source>
</evidence>
<organism evidence="6 7">
    <name type="scientific">Pyrodictium occultum</name>
    <dbReference type="NCBI Taxonomy" id="2309"/>
    <lineage>
        <taxon>Archaea</taxon>
        <taxon>Thermoproteota</taxon>
        <taxon>Thermoprotei</taxon>
        <taxon>Desulfurococcales</taxon>
        <taxon>Pyrodictiaceae</taxon>
        <taxon>Pyrodictium</taxon>
    </lineage>
</organism>
<dbReference type="InterPro" id="IPR000587">
    <property type="entry name" value="Creatinase_N"/>
</dbReference>
<name>A0A0V8RTE0_PYROC</name>
<dbReference type="InterPro" id="IPR050659">
    <property type="entry name" value="Peptidase_M24B"/>
</dbReference>
<reference evidence="6 7" key="1">
    <citation type="submission" date="2015-11" db="EMBL/GenBank/DDBJ databases">
        <title>Genome sequence of Pyrodictium occultum PL-19, a marine hyperthermophilic archaeon isolated from Volcano, Italy.</title>
        <authorList>
            <person name="Utturkar S."/>
            <person name="Huber H."/>
            <person name="Leptihn S."/>
            <person name="Brown S."/>
            <person name="Stetter K.O."/>
            <person name="Podar M."/>
        </authorList>
    </citation>
    <scope>NUCLEOTIDE SEQUENCE [LARGE SCALE GENOMIC DNA]</scope>
    <source>
        <strain evidence="6 7">PL-19</strain>
    </source>
</reference>
<comment type="caution">
    <text evidence="6">The sequence shown here is derived from an EMBL/GenBank/DDBJ whole genome shotgun (WGS) entry which is preliminary data.</text>
</comment>
<dbReference type="SUPFAM" id="SSF55920">
    <property type="entry name" value="Creatinase/aminopeptidase"/>
    <property type="match status" value="1"/>
</dbReference>
<evidence type="ECO:0008006" key="8">
    <source>
        <dbReference type="Google" id="ProtNLM"/>
    </source>
</evidence>
<evidence type="ECO:0000313" key="7">
    <source>
        <dbReference type="Proteomes" id="UP000053352"/>
    </source>
</evidence>
<dbReference type="PANTHER" id="PTHR46112:SF2">
    <property type="entry name" value="XAA-PRO AMINOPEPTIDASE P-RELATED"/>
    <property type="match status" value="1"/>
</dbReference>
<dbReference type="GO" id="GO:0016787">
    <property type="term" value="F:hydrolase activity"/>
    <property type="evidence" value="ECO:0007669"/>
    <property type="project" value="UniProtKB-KW"/>
</dbReference>
<dbReference type="SUPFAM" id="SSF53092">
    <property type="entry name" value="Creatinase/prolidase N-terminal domain"/>
    <property type="match status" value="1"/>
</dbReference>
<feature type="domain" description="Peptidase M24" evidence="4">
    <location>
        <begin position="157"/>
        <end position="361"/>
    </location>
</feature>
<evidence type="ECO:0000256" key="1">
    <source>
        <dbReference type="ARBA" id="ARBA00022723"/>
    </source>
</evidence>
<comment type="similarity">
    <text evidence="3">Belongs to the peptidase M24B family.</text>
</comment>
<dbReference type="Gene3D" id="3.40.350.10">
    <property type="entry name" value="Creatinase/prolidase N-terminal domain"/>
    <property type="match status" value="1"/>
</dbReference>
<dbReference type="InterPro" id="IPR036005">
    <property type="entry name" value="Creatinase/aminopeptidase-like"/>
</dbReference>
<keyword evidence="7" id="KW-1185">Reference proteome</keyword>
<keyword evidence="2" id="KW-0378">Hydrolase</keyword>
<dbReference type="InterPro" id="IPR000994">
    <property type="entry name" value="Pept_M24"/>
</dbReference>
<dbReference type="RefSeq" id="WP_058370012.1">
    <property type="nucleotide sequence ID" value="NZ_LNTB01000001.1"/>
</dbReference>
<proteinExistence type="inferred from homology"/>
<dbReference type="EMBL" id="LNTB01000001">
    <property type="protein sequence ID" value="KSW11339.1"/>
    <property type="molecule type" value="Genomic_DNA"/>
</dbReference>
<protein>
    <recommendedName>
        <fullName evidence="8">Peptidase M24</fullName>
    </recommendedName>
</protein>
<accession>A0A0V8RTE0</accession>
<evidence type="ECO:0000256" key="3">
    <source>
        <dbReference type="RuleBase" id="RU000590"/>
    </source>
</evidence>
<evidence type="ECO:0000259" key="4">
    <source>
        <dbReference type="Pfam" id="PF00557"/>
    </source>
</evidence>
<dbReference type="AlphaFoldDB" id="A0A0V8RTE0"/>
<evidence type="ECO:0000256" key="2">
    <source>
        <dbReference type="ARBA" id="ARBA00022801"/>
    </source>
</evidence>
<evidence type="ECO:0000313" key="6">
    <source>
        <dbReference type="EMBL" id="KSW11339.1"/>
    </source>
</evidence>
<dbReference type="GO" id="GO:0046872">
    <property type="term" value="F:metal ion binding"/>
    <property type="evidence" value="ECO:0007669"/>
    <property type="project" value="UniProtKB-KW"/>
</dbReference>
<dbReference type="OrthoDB" id="1346at2157"/>
<dbReference type="Pfam" id="PF00557">
    <property type="entry name" value="Peptidase_M24"/>
    <property type="match status" value="1"/>
</dbReference>
<dbReference type="Proteomes" id="UP000053352">
    <property type="component" value="Unassembled WGS sequence"/>
</dbReference>
<sequence>MRHSLLKKLASLVEEKGGCGAVVSSEANVFYFTGFRGPGHLVYDRDSGSYTLLVPALEYLRAKHALEEEGLLGRIELAAFAPYGLPGGLELDSQGDYKLVYGRLGDIIVSMLPKGCRLLVDTDSLALYKRLASTYNVEEAGDVIADMRAVKEPWEIERMEEAAAIAEAALNTALYSIDAGVSEADIAAMIEYEMRRRGASDHSFPPIVAFGENTVYPHAEPSPRRVMGYEPQPVLIDLGAVYKGYCSDMTRTAMEGAREEFRRVAEAVHEATYTAIDAIEPGVTSHEVYEAARRVLASHGLDKYFIHSLGHGVGIEIHEKPRVSYKSETKLREGMVVTVEPGVYIPGKFGVRIEEMVLVTQRGARLLTRYPSVLW</sequence>
<dbReference type="Gene3D" id="3.90.230.10">
    <property type="entry name" value="Creatinase/methionine aminopeptidase superfamily"/>
    <property type="match status" value="1"/>
</dbReference>
<dbReference type="PROSITE" id="PS00491">
    <property type="entry name" value="PROLINE_PEPTIDASE"/>
    <property type="match status" value="1"/>
</dbReference>